<reference evidence="3" key="1">
    <citation type="submission" date="2018-10" db="EMBL/GenBank/DDBJ databases">
        <title>Population genomic analysis revealed the cold adaptation of white poplar.</title>
        <authorList>
            <person name="Liu Y.-J."/>
        </authorList>
    </citation>
    <scope>NUCLEOTIDE SEQUENCE [LARGE SCALE GENOMIC DNA]</scope>
    <source>
        <strain evidence="3">PAL-ZL1</strain>
    </source>
</reference>
<sequence length="571" mass="63423">MTIMDYYGKLKQLWDELGNFEQLPVCKCGKCTCNLGSELEKRREEEKVHLFLMGLDEQRFGTTRSNILAQDPLPGLHKVYSILTQEEQVKGMTRGREEQGEFVAFVARTRTDGRHQGSMTRTDGQEKGICSHCHKSGHGEDNCFVLTGYPEWWGDRPRGDERREAGRGRGYSGGRGRGRGHRGTHRANAALTNIGSSSATVADAGGSSSLSFPGLSDEQWAKLKAILGEPKEITDKMTGKLKNLYGTVTGSVWILDTGASNHMTGSIEELTDLRIIDQCPVGLPDGSSALAVKEGTTVLDGDLCLANGHTSRMLIGAGERRDGLYYFKGIPRINTMKISNRASLDLWHQRLGHPSLRITKLVPEVHSSNQENSLNKNCDAHDLIPEDMLEFDHSSSKSLPTIAPSASPHLEEEDNLLGRGHRQRYPSVRLHDYVTNTIQLSPSRSPLDPLHPSGTPYPLAHYVNCDKFSIRHRHFLAVITAEREPVSYSEAVRNKDGHGNGIPWWGAAARKSHHVYNCQKELSNEGSVPLGRCRSSQLSTDLEINDNFDYKGVYVEGSGWVVHEEDSFPWI</sequence>
<dbReference type="PANTHER" id="PTHR34222">
    <property type="entry name" value="GAG_PRE-INTEGRS DOMAIN-CONTAINING PROTEIN"/>
    <property type="match status" value="1"/>
</dbReference>
<dbReference type="PANTHER" id="PTHR34222:SF28">
    <property type="entry name" value="CCHC-TYPE DOMAIN-CONTAINING PROTEIN"/>
    <property type="match status" value="1"/>
</dbReference>
<accession>A0A4U5QFA5</accession>
<evidence type="ECO:0000313" key="3">
    <source>
        <dbReference type="EMBL" id="TKS09240.1"/>
    </source>
</evidence>
<proteinExistence type="predicted"/>
<dbReference type="EMBL" id="RCHU01000274">
    <property type="protein sequence ID" value="TKS09240.1"/>
    <property type="molecule type" value="Genomic_DNA"/>
</dbReference>
<feature type="domain" description="GAG-pre-integrase" evidence="2">
    <location>
        <begin position="323"/>
        <end position="380"/>
    </location>
</feature>
<evidence type="ECO:0000259" key="2">
    <source>
        <dbReference type="Pfam" id="PF13976"/>
    </source>
</evidence>
<dbReference type="STRING" id="43335.A0A4U5QFA5"/>
<feature type="region of interest" description="Disordered" evidence="1">
    <location>
        <begin position="155"/>
        <end position="184"/>
    </location>
</feature>
<feature type="compositionally biased region" description="Basic and acidic residues" evidence="1">
    <location>
        <begin position="155"/>
        <end position="167"/>
    </location>
</feature>
<dbReference type="InterPro" id="IPR025724">
    <property type="entry name" value="GAG-pre-integrase_dom"/>
</dbReference>
<name>A0A4U5QFA5_POPAL</name>
<organism evidence="3">
    <name type="scientific">Populus alba</name>
    <name type="common">White poplar</name>
    <dbReference type="NCBI Taxonomy" id="43335"/>
    <lineage>
        <taxon>Eukaryota</taxon>
        <taxon>Viridiplantae</taxon>
        <taxon>Streptophyta</taxon>
        <taxon>Embryophyta</taxon>
        <taxon>Tracheophyta</taxon>
        <taxon>Spermatophyta</taxon>
        <taxon>Magnoliopsida</taxon>
        <taxon>eudicotyledons</taxon>
        <taxon>Gunneridae</taxon>
        <taxon>Pentapetalae</taxon>
        <taxon>rosids</taxon>
        <taxon>fabids</taxon>
        <taxon>Malpighiales</taxon>
        <taxon>Salicaceae</taxon>
        <taxon>Saliceae</taxon>
        <taxon>Populus</taxon>
    </lineage>
</organism>
<dbReference type="AlphaFoldDB" id="A0A4U5QFA5"/>
<protein>
    <recommendedName>
        <fullName evidence="2">GAG-pre-integrase domain-containing protein</fullName>
    </recommendedName>
</protein>
<comment type="caution">
    <text evidence="3">The sequence shown here is derived from an EMBL/GenBank/DDBJ whole genome shotgun (WGS) entry which is preliminary data.</text>
</comment>
<gene>
    <name evidence="3" type="ORF">D5086_0000093670</name>
</gene>
<dbReference type="Pfam" id="PF13976">
    <property type="entry name" value="gag_pre-integrs"/>
    <property type="match status" value="1"/>
</dbReference>
<evidence type="ECO:0000256" key="1">
    <source>
        <dbReference type="SAM" id="MobiDB-lite"/>
    </source>
</evidence>